<dbReference type="Gene3D" id="4.10.680.10">
    <property type="entry name" value="Cdc42-like binding domain"/>
    <property type="match status" value="1"/>
</dbReference>
<evidence type="ECO:0000256" key="8">
    <source>
        <dbReference type="ARBA" id="ARBA00023136"/>
    </source>
</evidence>
<evidence type="ECO:0000256" key="9">
    <source>
        <dbReference type="ARBA" id="ARBA00023242"/>
    </source>
</evidence>
<dbReference type="Gene3D" id="2.30.30.40">
    <property type="entry name" value="SH3 Domains"/>
    <property type="match status" value="1"/>
</dbReference>
<dbReference type="Pfam" id="PF09027">
    <property type="entry name" value="GTPase_binding"/>
    <property type="match status" value="1"/>
</dbReference>
<dbReference type="GO" id="GO:0042059">
    <property type="term" value="P:negative regulation of epidermal growth factor receptor signaling pathway"/>
    <property type="evidence" value="ECO:0007669"/>
    <property type="project" value="TreeGrafter"/>
</dbReference>
<keyword evidence="7" id="KW-0597">Phosphoprotein</keyword>
<dbReference type="InterPro" id="IPR036028">
    <property type="entry name" value="SH3-like_dom_sf"/>
</dbReference>
<feature type="non-terminal residue" evidence="14">
    <location>
        <position position="90"/>
    </location>
</feature>
<feature type="domain" description="SH3" evidence="13">
    <location>
        <begin position="1"/>
        <end position="40"/>
    </location>
</feature>
<keyword evidence="4 11" id="KW-0728">SH3 domain</keyword>
<dbReference type="PANTHER" id="PTHR14254">
    <property type="entry name" value="GENE 33 POLYPEPTIDE"/>
    <property type="match status" value="1"/>
</dbReference>
<keyword evidence="9" id="KW-0539">Nucleus</keyword>
<dbReference type="InterPro" id="IPR037085">
    <property type="entry name" value="Cdc42-bd-like_dom_sf"/>
</dbReference>
<reference evidence="14" key="1">
    <citation type="submission" date="2014-12" db="EMBL/GenBank/DDBJ databases">
        <title>Insight into the proteome of Arion vulgaris.</title>
        <authorList>
            <person name="Aradska J."/>
            <person name="Bulat T."/>
            <person name="Smidak R."/>
            <person name="Sarate P."/>
            <person name="Gangsoo J."/>
            <person name="Sialana F."/>
            <person name="Bilban M."/>
            <person name="Lubec G."/>
        </authorList>
    </citation>
    <scope>NUCLEOTIDE SEQUENCE</scope>
    <source>
        <tissue evidence="14">Skin</tissue>
    </source>
</reference>
<keyword evidence="5" id="KW-1003">Cell membrane</keyword>
<evidence type="ECO:0000256" key="11">
    <source>
        <dbReference type="PROSITE-ProRule" id="PRU00192"/>
    </source>
</evidence>
<dbReference type="SUPFAM" id="SSF50044">
    <property type="entry name" value="SH3-domain"/>
    <property type="match status" value="1"/>
</dbReference>
<accession>A0A0B6YXK5</accession>
<evidence type="ECO:0000313" key="14">
    <source>
        <dbReference type="EMBL" id="CEK60245.1"/>
    </source>
</evidence>
<evidence type="ECO:0000256" key="4">
    <source>
        <dbReference type="ARBA" id="ARBA00022443"/>
    </source>
</evidence>
<dbReference type="GO" id="GO:0005737">
    <property type="term" value="C:cytoplasm"/>
    <property type="evidence" value="ECO:0007669"/>
    <property type="project" value="UniProtKB-SubCell"/>
</dbReference>
<evidence type="ECO:0000256" key="6">
    <source>
        <dbReference type="ARBA" id="ARBA00022490"/>
    </source>
</evidence>
<evidence type="ECO:0000256" key="1">
    <source>
        <dbReference type="ARBA" id="ARBA00004123"/>
    </source>
</evidence>
<dbReference type="PROSITE" id="PS50002">
    <property type="entry name" value="SH3"/>
    <property type="match status" value="1"/>
</dbReference>
<evidence type="ECO:0000259" key="13">
    <source>
        <dbReference type="PROSITE" id="PS50002"/>
    </source>
</evidence>
<dbReference type="EMBL" id="HACG01013380">
    <property type="protein sequence ID" value="CEK60245.1"/>
    <property type="molecule type" value="Transcribed_RNA"/>
</dbReference>
<dbReference type="InterPro" id="IPR052112">
    <property type="entry name" value="EGFR_SigReg_Kinase"/>
</dbReference>
<dbReference type="PANTHER" id="PTHR14254:SF2">
    <property type="entry name" value="NON-SPECIFIC PROTEIN-TYROSINE KINASE"/>
    <property type="match status" value="1"/>
</dbReference>
<evidence type="ECO:0000256" key="2">
    <source>
        <dbReference type="ARBA" id="ARBA00004236"/>
    </source>
</evidence>
<evidence type="ECO:0000256" key="12">
    <source>
        <dbReference type="SAM" id="MobiDB-lite"/>
    </source>
</evidence>
<organism evidence="14">
    <name type="scientific">Arion vulgaris</name>
    <dbReference type="NCBI Taxonomy" id="1028688"/>
    <lineage>
        <taxon>Eukaryota</taxon>
        <taxon>Metazoa</taxon>
        <taxon>Spiralia</taxon>
        <taxon>Lophotrochozoa</taxon>
        <taxon>Mollusca</taxon>
        <taxon>Gastropoda</taxon>
        <taxon>Heterobranchia</taxon>
        <taxon>Euthyneura</taxon>
        <taxon>Panpulmonata</taxon>
        <taxon>Eupulmonata</taxon>
        <taxon>Stylommatophora</taxon>
        <taxon>Helicina</taxon>
        <taxon>Arionoidea</taxon>
        <taxon>Arionidae</taxon>
        <taxon>Arion</taxon>
    </lineage>
</organism>
<dbReference type="InterPro" id="IPR001452">
    <property type="entry name" value="SH3_domain"/>
</dbReference>
<keyword evidence="6" id="KW-0963">Cytoplasm</keyword>
<keyword evidence="8" id="KW-0472">Membrane</keyword>
<evidence type="ECO:0000256" key="5">
    <source>
        <dbReference type="ARBA" id="ARBA00022475"/>
    </source>
</evidence>
<gene>
    <name evidence="14" type="primary">ORF38846</name>
</gene>
<feature type="non-terminal residue" evidence="14">
    <location>
        <position position="1"/>
    </location>
</feature>
<dbReference type="InterPro" id="IPR015116">
    <property type="entry name" value="Cdc42-bd-like"/>
</dbReference>
<name>A0A0B6YXK5_9EUPU</name>
<comment type="subcellular location">
    <subcellularLocation>
        <location evidence="2">Cell membrane</location>
    </subcellularLocation>
    <subcellularLocation>
        <location evidence="3">Cytoplasm</location>
    </subcellularLocation>
    <subcellularLocation>
        <location evidence="10">Endomembrane system</location>
        <topology evidence="10">Peripheral membrane protein</topology>
        <orientation evidence="10">Cytoplasmic side</orientation>
    </subcellularLocation>
    <subcellularLocation>
        <location evidence="1">Nucleus</location>
    </subcellularLocation>
</comment>
<evidence type="ECO:0000256" key="3">
    <source>
        <dbReference type="ARBA" id="ARBA00004496"/>
    </source>
</evidence>
<proteinExistence type="predicted"/>
<dbReference type="AlphaFoldDB" id="A0A0B6YXK5"/>
<feature type="region of interest" description="Disordered" evidence="12">
    <location>
        <begin position="58"/>
        <end position="90"/>
    </location>
</feature>
<evidence type="ECO:0000256" key="10">
    <source>
        <dbReference type="ARBA" id="ARBA00029433"/>
    </source>
</evidence>
<sequence length="90" mass="10043">LGDLITVIEGKSDRFWWKGQNRRTTDVGTFPRALVEVQRKLGGVDISVPLKNSMIHVGHGGSGDTWGDPGKIDEVYLRNPMDPPDLREED</sequence>
<evidence type="ECO:0000256" key="7">
    <source>
        <dbReference type="ARBA" id="ARBA00022553"/>
    </source>
</evidence>
<protein>
    <recommendedName>
        <fullName evidence="13">SH3 domain-containing protein</fullName>
    </recommendedName>
</protein>